<dbReference type="EC" id="1.14.13.7" evidence="5"/>
<dbReference type="PANTHER" id="PTHR47354">
    <property type="entry name" value="NADH OXIDOREDUCTASE HCR"/>
    <property type="match status" value="1"/>
</dbReference>
<evidence type="ECO:0000256" key="1">
    <source>
        <dbReference type="ARBA" id="ARBA00001974"/>
    </source>
</evidence>
<evidence type="ECO:0000313" key="6">
    <source>
        <dbReference type="Proteomes" id="UP000215506"/>
    </source>
</evidence>
<dbReference type="CDD" id="cd06187">
    <property type="entry name" value="O2ase_reductase_like"/>
    <property type="match status" value="1"/>
</dbReference>
<keyword evidence="2" id="KW-0479">Metal-binding</keyword>
<proteinExistence type="predicted"/>
<feature type="domain" description="FAD-binding FR-type" evidence="4">
    <location>
        <begin position="16"/>
        <end position="115"/>
    </location>
</feature>
<dbReference type="SUPFAM" id="SSF63380">
    <property type="entry name" value="Riboflavin synthase domain-like"/>
    <property type="match status" value="1"/>
</dbReference>
<protein>
    <submittedName>
        <fullName evidence="5">Phenol hydroxylase P5 protein</fullName>
        <ecNumber evidence="5">1.14.13.7</ecNumber>
    </submittedName>
</protein>
<dbReference type="Gene3D" id="3.40.50.80">
    <property type="entry name" value="Nucleotide-binding domain of ferredoxin-NADP reductase (FNR) module"/>
    <property type="match status" value="1"/>
</dbReference>
<sequence length="261" mass="28466">MTLGPDETGEIRLDAPTEWSSTVVGHHRLRHDLAVVRLIGEFVPFEPGQSVEVQIPQHPGMRRRLSPALPPSLDGKLEFHVRTVPGGWCSGSIVTETAPGDEWRISAPAGWLSVDPGTTDLVMIAGGTGLAPMRSLLLDLSRRPQPPRTHLFIGGRSPRDLYASDMLYLLAGEMPWLTVIPVVERAEDPNWVDQWYESCRVDVGFDVDEMLEGTLADVVGDMGPLLHHQVLVCGSPGMTQATLEVLVNTGTPAEAIRFDGL</sequence>
<comment type="caution">
    <text evidence="5">The sequence shown here is derived from an EMBL/GenBank/DDBJ whole genome shotgun (WGS) entry which is preliminary data.</text>
</comment>
<comment type="cofactor">
    <cofactor evidence="1">
        <name>FAD</name>
        <dbReference type="ChEBI" id="CHEBI:57692"/>
    </cofactor>
</comment>
<dbReference type="PRINTS" id="PR00410">
    <property type="entry name" value="PHEHYDRXLASE"/>
</dbReference>
<evidence type="ECO:0000313" key="5">
    <source>
        <dbReference type="EMBL" id="OXR46139.1"/>
    </source>
</evidence>
<dbReference type="Pfam" id="PF00970">
    <property type="entry name" value="FAD_binding_6"/>
    <property type="match status" value="1"/>
</dbReference>
<keyword evidence="5" id="KW-0560">Oxidoreductase</keyword>
<dbReference type="InterPro" id="IPR017927">
    <property type="entry name" value="FAD-bd_FR_type"/>
</dbReference>
<dbReference type="GO" id="GO:0051537">
    <property type="term" value="F:2 iron, 2 sulfur cluster binding"/>
    <property type="evidence" value="ECO:0007669"/>
    <property type="project" value="UniProtKB-KW"/>
</dbReference>
<dbReference type="InterPro" id="IPR017938">
    <property type="entry name" value="Riboflavin_synthase-like_b-brl"/>
</dbReference>
<evidence type="ECO:0000256" key="2">
    <source>
        <dbReference type="ARBA" id="ARBA00022714"/>
    </source>
</evidence>
<dbReference type="EMBL" id="NGAF01000002">
    <property type="protein sequence ID" value="OXR46139.1"/>
    <property type="molecule type" value="Genomic_DNA"/>
</dbReference>
<dbReference type="Pfam" id="PF00175">
    <property type="entry name" value="NAD_binding_1"/>
    <property type="match status" value="1"/>
</dbReference>
<dbReference type="InterPro" id="IPR039261">
    <property type="entry name" value="FNR_nucleotide-bd"/>
</dbReference>
<organism evidence="5 6">
    <name type="scientific">Nocardia cerradoensis</name>
    <dbReference type="NCBI Taxonomy" id="85688"/>
    <lineage>
        <taxon>Bacteria</taxon>
        <taxon>Bacillati</taxon>
        <taxon>Actinomycetota</taxon>
        <taxon>Actinomycetes</taxon>
        <taxon>Mycobacteriales</taxon>
        <taxon>Nocardiaceae</taxon>
        <taxon>Nocardia</taxon>
    </lineage>
</organism>
<dbReference type="RefSeq" id="WP_083871327.1">
    <property type="nucleotide sequence ID" value="NZ_NGAF01000002.1"/>
</dbReference>
<evidence type="ECO:0000259" key="4">
    <source>
        <dbReference type="PROSITE" id="PS51384"/>
    </source>
</evidence>
<dbReference type="Gene3D" id="2.40.30.10">
    <property type="entry name" value="Translation factors"/>
    <property type="match status" value="1"/>
</dbReference>
<keyword evidence="3" id="KW-0411">Iron-sulfur</keyword>
<name>A0A231HBE7_9NOCA</name>
<dbReference type="AlphaFoldDB" id="A0A231HBE7"/>
<keyword evidence="2" id="KW-0408">Iron</keyword>
<dbReference type="Proteomes" id="UP000215506">
    <property type="component" value="Unassembled WGS sequence"/>
</dbReference>
<reference evidence="5 6" key="1">
    <citation type="submission" date="2017-07" db="EMBL/GenBank/DDBJ databases">
        <title>First draft Genome Sequence of Nocardia cerradoensis isolated from human infection.</title>
        <authorList>
            <person name="Carrasco G."/>
        </authorList>
    </citation>
    <scope>NUCLEOTIDE SEQUENCE [LARGE SCALE GENOMIC DNA]</scope>
    <source>
        <strain evidence="5 6">CNM20130759</strain>
    </source>
</reference>
<dbReference type="PROSITE" id="PS51384">
    <property type="entry name" value="FAD_FR"/>
    <property type="match status" value="1"/>
</dbReference>
<dbReference type="InterPro" id="IPR001433">
    <property type="entry name" value="OxRdtase_FAD/NAD-bd"/>
</dbReference>
<accession>A0A231HBE7</accession>
<dbReference type="GO" id="GO:0018662">
    <property type="term" value="F:phenol 2-monooxygenase activity"/>
    <property type="evidence" value="ECO:0007669"/>
    <property type="project" value="UniProtKB-EC"/>
</dbReference>
<gene>
    <name evidence="5" type="primary">dmpP_2</name>
    <name evidence="5" type="ORF">B7C42_01104</name>
</gene>
<dbReference type="PANTHER" id="PTHR47354:SF5">
    <property type="entry name" value="PROTEIN RFBI"/>
    <property type="match status" value="1"/>
</dbReference>
<keyword evidence="6" id="KW-1185">Reference proteome</keyword>
<keyword evidence="2" id="KW-0001">2Fe-2S</keyword>
<dbReference type="SUPFAM" id="SSF52343">
    <property type="entry name" value="Ferredoxin reductase-like, C-terminal NADP-linked domain"/>
    <property type="match status" value="1"/>
</dbReference>
<dbReference type="InterPro" id="IPR050415">
    <property type="entry name" value="MRET"/>
</dbReference>
<dbReference type="InterPro" id="IPR008333">
    <property type="entry name" value="Cbr1-like_FAD-bd_dom"/>
</dbReference>
<evidence type="ECO:0000256" key="3">
    <source>
        <dbReference type="ARBA" id="ARBA00023014"/>
    </source>
</evidence>